<name>A0AAD6HJA7_9EURO</name>
<proteinExistence type="predicted"/>
<protein>
    <submittedName>
        <fullName evidence="2">Uncharacterized protein</fullName>
    </submittedName>
</protein>
<dbReference type="Proteomes" id="UP001215712">
    <property type="component" value="Unassembled WGS sequence"/>
</dbReference>
<dbReference type="EMBL" id="JAQJAN010000010">
    <property type="protein sequence ID" value="KAJ5719687.1"/>
    <property type="molecule type" value="Genomic_DNA"/>
</dbReference>
<comment type="caution">
    <text evidence="2">The sequence shown here is derived from an EMBL/GenBank/DDBJ whole genome shotgun (WGS) entry which is preliminary data.</text>
</comment>
<feature type="region of interest" description="Disordered" evidence="1">
    <location>
        <begin position="1"/>
        <end position="84"/>
    </location>
</feature>
<evidence type="ECO:0000256" key="1">
    <source>
        <dbReference type="SAM" id="MobiDB-lite"/>
    </source>
</evidence>
<accession>A0AAD6HJA7</accession>
<gene>
    <name evidence="2" type="ORF">N7493_007265</name>
</gene>
<evidence type="ECO:0000313" key="3">
    <source>
        <dbReference type="Proteomes" id="UP001215712"/>
    </source>
</evidence>
<keyword evidence="3" id="KW-1185">Reference proteome</keyword>
<reference evidence="2" key="2">
    <citation type="submission" date="2023-01" db="EMBL/GenBank/DDBJ databases">
        <authorList>
            <person name="Petersen C."/>
        </authorList>
    </citation>
    <scope>NUCLEOTIDE SEQUENCE</scope>
    <source>
        <strain evidence="2">IBT 17514</strain>
    </source>
</reference>
<reference evidence="2" key="1">
    <citation type="journal article" date="2023" name="IMA Fungus">
        <title>Comparative genomic study of the Penicillium genus elucidates a diverse pangenome and 15 lateral gene transfer events.</title>
        <authorList>
            <person name="Petersen C."/>
            <person name="Sorensen T."/>
            <person name="Nielsen M.R."/>
            <person name="Sondergaard T.E."/>
            <person name="Sorensen J.L."/>
            <person name="Fitzpatrick D.A."/>
            <person name="Frisvad J.C."/>
            <person name="Nielsen K.L."/>
        </authorList>
    </citation>
    <scope>NUCLEOTIDE SEQUENCE</scope>
    <source>
        <strain evidence="2">IBT 17514</strain>
    </source>
</reference>
<feature type="compositionally biased region" description="Basic and acidic residues" evidence="1">
    <location>
        <begin position="33"/>
        <end position="42"/>
    </location>
</feature>
<evidence type="ECO:0000313" key="2">
    <source>
        <dbReference type="EMBL" id="KAJ5719687.1"/>
    </source>
</evidence>
<organism evidence="2 3">
    <name type="scientific">Penicillium malachiteum</name>
    <dbReference type="NCBI Taxonomy" id="1324776"/>
    <lineage>
        <taxon>Eukaryota</taxon>
        <taxon>Fungi</taxon>
        <taxon>Dikarya</taxon>
        <taxon>Ascomycota</taxon>
        <taxon>Pezizomycotina</taxon>
        <taxon>Eurotiomycetes</taxon>
        <taxon>Eurotiomycetidae</taxon>
        <taxon>Eurotiales</taxon>
        <taxon>Aspergillaceae</taxon>
        <taxon>Penicillium</taxon>
    </lineage>
</organism>
<sequence>MAAISTLLRSPSRGSDHELSYASPLVIRMAGDQPDRESLERHNSKRRSGSFNDEDGKLGDDGRKRRSLGSSDDEGGLTSDNLHNEDLRVGGPYLCSIPTKNVAIPARHPEFQLTSMETPEGMALAQQITTILDQFQLKQTGVRFLFIGRRSIIDPEPQACLTLFVPAEREQVDDTWLKCARKLRSLLIQNELESCSVEIADNMAFTPTNTYPILHTDDVFWNWEPLLQELLAQLDLKSIIFIGCYRRGRSTTVLDCPPTLLILVDRKKDWTVTREKVISILKSRRLQMLAVEIVKDRPVTRGYREGISPGLLKGFMEKKDRTMAGDSIASSQNHYGSGTLGCFLKLRSPSSDDWRTFALTCWHVVVPSYAGLSDDDQKLIENWNKNGIPASIAKTDDVRRLLLVDHATRLAYQEEVEKIEETIQEIKDGKMFKMFKDLELRDALEMLTPQQCQNYNEDKSELKKHEENLRILHERFKNDDQVLGTVSLAPGSNGIKYFTSLDWALVHLSSHRQPSNKFDERPSLPDEFASAAILQSLELHEAEVSHHGYRTRNNTGIYSGLRVASIAAQINEKNTIRIPTLEYSVLGVNGQPFALQGDSGAMVSYKRKVEEGSQRVIVGMVFAGFEKENITRITRSDILLKDIMDTVGAKEAEIFV</sequence>
<feature type="compositionally biased region" description="Basic and acidic residues" evidence="1">
    <location>
        <begin position="54"/>
        <end position="63"/>
    </location>
</feature>
<dbReference type="AlphaFoldDB" id="A0AAD6HJA7"/>